<evidence type="ECO:0000256" key="1">
    <source>
        <dbReference type="SAM" id="Phobius"/>
    </source>
</evidence>
<keyword evidence="3" id="KW-1185">Reference proteome</keyword>
<comment type="caution">
    <text evidence="2">The sequence shown here is derived from an EMBL/GenBank/DDBJ whole genome shotgun (WGS) entry which is preliminary data.</text>
</comment>
<keyword evidence="1" id="KW-0472">Membrane</keyword>
<keyword evidence="1" id="KW-0812">Transmembrane</keyword>
<evidence type="ECO:0000313" key="3">
    <source>
        <dbReference type="Proteomes" id="UP000678895"/>
    </source>
</evidence>
<sequence length="86" mass="10019">MTVKERVKLARKHIGKRVRIRTKTGADLYGTIVKVKGNRLYLKTSSVHPEGNKAHVTFAPLILPLVLFDLLVIVLLDDRRRRRYWL</sequence>
<dbReference type="RefSeq" id="WP_301627177.1">
    <property type="nucleotide sequence ID" value="NZ_BORS01000006.1"/>
</dbReference>
<dbReference type="EMBL" id="BORS01000006">
    <property type="protein sequence ID" value="GIO42374.1"/>
    <property type="molecule type" value="Genomic_DNA"/>
</dbReference>
<proteinExistence type="predicted"/>
<protein>
    <recommendedName>
        <fullName evidence="4">DUF2642 domain-containing protein</fullName>
    </recommendedName>
</protein>
<feature type="transmembrane region" description="Helical" evidence="1">
    <location>
        <begin position="58"/>
        <end position="76"/>
    </location>
</feature>
<reference evidence="2" key="1">
    <citation type="submission" date="2021-03" db="EMBL/GenBank/DDBJ databases">
        <title>Antimicrobial resistance genes in bacteria isolated from Japanese honey, and their potential for conferring macrolide and lincosamide resistance in the American foulbrood pathogen Paenibacillus larvae.</title>
        <authorList>
            <person name="Okamoto M."/>
            <person name="Kumagai M."/>
            <person name="Kanamori H."/>
            <person name="Takamatsu D."/>
        </authorList>
    </citation>
    <scope>NUCLEOTIDE SEQUENCE</scope>
    <source>
        <strain evidence="2">J41TS4</strain>
    </source>
</reference>
<organism evidence="2 3">
    <name type="scientific">Paenibacillus apis</name>
    <dbReference type="NCBI Taxonomy" id="1792174"/>
    <lineage>
        <taxon>Bacteria</taxon>
        <taxon>Bacillati</taxon>
        <taxon>Bacillota</taxon>
        <taxon>Bacilli</taxon>
        <taxon>Bacillales</taxon>
        <taxon>Paenibacillaceae</taxon>
        <taxon>Paenibacillus</taxon>
    </lineage>
</organism>
<name>A0A919Y268_9BACL</name>
<keyword evidence="1" id="KW-1133">Transmembrane helix</keyword>
<evidence type="ECO:0008006" key="4">
    <source>
        <dbReference type="Google" id="ProtNLM"/>
    </source>
</evidence>
<gene>
    <name evidence="2" type="ORF">J41TS4_21320</name>
</gene>
<dbReference type="Proteomes" id="UP000678895">
    <property type="component" value="Unassembled WGS sequence"/>
</dbReference>
<accession>A0A919Y268</accession>
<dbReference type="AlphaFoldDB" id="A0A919Y268"/>
<evidence type="ECO:0000313" key="2">
    <source>
        <dbReference type="EMBL" id="GIO42374.1"/>
    </source>
</evidence>